<evidence type="ECO:0000256" key="6">
    <source>
        <dbReference type="ARBA" id="ARBA00023136"/>
    </source>
</evidence>
<dbReference type="EMBL" id="SAUN01000001">
    <property type="protein sequence ID" value="RVX45111.1"/>
    <property type="molecule type" value="Genomic_DNA"/>
</dbReference>
<feature type="domain" description="Major facilitator superfamily (MFS) profile" evidence="9">
    <location>
        <begin position="24"/>
        <end position="397"/>
    </location>
</feature>
<sequence length="422" mass="43361">MNAMAVLTSRPSPAPPGPLSLPRPFWMLWLGTVINRTGAIVQPFLSVYLVQVQGFTLTQAGAVMTAFGAGSLLSHVLAGWLADRLGRRVTLTGGMLAASAAMVGLGAASGFPVVAATAFLLGLTIESYRPASQAMVADLVPYALRPRAYGLLFWAVNLGYSVAMVVGGRLADQGTHAIFGVNAAVAVAFAAVVWRTVPESRPSAGPTPAAGLRAVRRDRLMLAVCAVTMAYGVLYAQAFTTLPLAMAEQGISRTHFGLAMALNGILIIAVQPLAGAWLARRDPCRVLASGTALVAAGFALTALVHDVRGLALTVAIWTAGEIIIAGTGPTIVAALAPAERQGTYAGVSGMSWAAGAVVAPVLGTALLPLGPEVLWSVIGLVGTLSAVGALLIAGPIRRRTMSGAGQRISAPQDLEQPCRPSY</sequence>
<feature type="transmembrane region" description="Helical" evidence="8">
    <location>
        <begin position="151"/>
        <end position="171"/>
    </location>
</feature>
<dbReference type="InterPro" id="IPR036259">
    <property type="entry name" value="MFS_trans_sf"/>
</dbReference>
<feature type="transmembrane region" description="Helical" evidence="8">
    <location>
        <begin position="102"/>
        <end position="125"/>
    </location>
</feature>
<dbReference type="AlphaFoldDB" id="A0A438MI51"/>
<accession>A0A438MI51</accession>
<keyword evidence="4 8" id="KW-0812">Transmembrane</keyword>
<feature type="transmembrane region" description="Helical" evidence="8">
    <location>
        <begin position="286"/>
        <end position="304"/>
    </location>
</feature>
<keyword evidence="2" id="KW-0813">Transport</keyword>
<feature type="transmembrane region" description="Helical" evidence="8">
    <location>
        <begin position="62"/>
        <end position="82"/>
    </location>
</feature>
<feature type="transmembrane region" description="Helical" evidence="8">
    <location>
        <begin position="373"/>
        <end position="393"/>
    </location>
</feature>
<evidence type="ECO:0000256" key="2">
    <source>
        <dbReference type="ARBA" id="ARBA00022448"/>
    </source>
</evidence>
<evidence type="ECO:0000259" key="9">
    <source>
        <dbReference type="PROSITE" id="PS50850"/>
    </source>
</evidence>
<feature type="transmembrane region" description="Helical" evidence="8">
    <location>
        <begin position="177"/>
        <end position="194"/>
    </location>
</feature>
<feature type="transmembrane region" description="Helical" evidence="8">
    <location>
        <begin position="258"/>
        <end position="279"/>
    </location>
</feature>
<evidence type="ECO:0000313" key="11">
    <source>
        <dbReference type="Proteomes" id="UP000284824"/>
    </source>
</evidence>
<dbReference type="OrthoDB" id="5379144at2"/>
<protein>
    <submittedName>
        <fullName evidence="10">Putative MFS family arabinose efflux permease</fullName>
    </submittedName>
</protein>
<dbReference type="PANTHER" id="PTHR23517:SF2">
    <property type="entry name" value="MULTIDRUG RESISTANCE PROTEIN MDTH"/>
    <property type="match status" value="1"/>
</dbReference>
<dbReference type="PROSITE" id="PS00216">
    <property type="entry name" value="SUGAR_TRANSPORT_1"/>
    <property type="match status" value="1"/>
</dbReference>
<dbReference type="InterPro" id="IPR011701">
    <property type="entry name" value="MFS"/>
</dbReference>
<name>A0A438MI51_9ACTN</name>
<keyword evidence="6 8" id="KW-0472">Membrane</keyword>
<comment type="subcellular location">
    <subcellularLocation>
        <location evidence="1">Cell membrane</location>
        <topology evidence="1">Multi-pass membrane protein</topology>
    </subcellularLocation>
</comment>
<dbReference type="InterPro" id="IPR050171">
    <property type="entry name" value="MFS_Transporters"/>
</dbReference>
<feature type="transmembrane region" description="Helical" evidence="8">
    <location>
        <begin position="343"/>
        <end position="367"/>
    </location>
</feature>
<evidence type="ECO:0000256" key="8">
    <source>
        <dbReference type="SAM" id="Phobius"/>
    </source>
</evidence>
<evidence type="ECO:0000256" key="5">
    <source>
        <dbReference type="ARBA" id="ARBA00022989"/>
    </source>
</evidence>
<keyword evidence="3" id="KW-1003">Cell membrane</keyword>
<dbReference type="GO" id="GO:0022857">
    <property type="term" value="F:transmembrane transporter activity"/>
    <property type="evidence" value="ECO:0007669"/>
    <property type="project" value="InterPro"/>
</dbReference>
<evidence type="ECO:0000256" key="7">
    <source>
        <dbReference type="SAM" id="MobiDB-lite"/>
    </source>
</evidence>
<keyword evidence="5 8" id="KW-1133">Transmembrane helix</keyword>
<dbReference type="SUPFAM" id="SSF103473">
    <property type="entry name" value="MFS general substrate transporter"/>
    <property type="match status" value="1"/>
</dbReference>
<dbReference type="CDD" id="cd17329">
    <property type="entry name" value="MFS_MdtH_MDR_like"/>
    <property type="match status" value="1"/>
</dbReference>
<keyword evidence="11" id="KW-1185">Reference proteome</keyword>
<dbReference type="Pfam" id="PF07690">
    <property type="entry name" value="MFS_1"/>
    <property type="match status" value="1"/>
</dbReference>
<feature type="transmembrane region" description="Helical" evidence="8">
    <location>
        <begin position="26"/>
        <end position="50"/>
    </location>
</feature>
<feature type="transmembrane region" description="Helical" evidence="8">
    <location>
        <begin position="220"/>
        <end position="238"/>
    </location>
</feature>
<comment type="caution">
    <text evidence="10">The sequence shown here is derived from an EMBL/GenBank/DDBJ whole genome shotgun (WGS) entry which is preliminary data.</text>
</comment>
<dbReference type="InterPro" id="IPR005829">
    <property type="entry name" value="Sugar_transporter_CS"/>
</dbReference>
<evidence type="ECO:0000313" key="10">
    <source>
        <dbReference type="EMBL" id="RVX45111.1"/>
    </source>
</evidence>
<evidence type="ECO:0000256" key="1">
    <source>
        <dbReference type="ARBA" id="ARBA00004651"/>
    </source>
</evidence>
<reference evidence="10 11" key="1">
    <citation type="submission" date="2019-01" db="EMBL/GenBank/DDBJ databases">
        <title>Sequencing the genomes of 1000 actinobacteria strains.</title>
        <authorList>
            <person name="Klenk H.-P."/>
        </authorList>
    </citation>
    <scope>NUCLEOTIDE SEQUENCE [LARGE SCALE GENOMIC DNA]</scope>
    <source>
        <strain evidence="10 11">DSM 43925</strain>
    </source>
</reference>
<dbReference type="Gene3D" id="1.20.1250.20">
    <property type="entry name" value="MFS general substrate transporter like domains"/>
    <property type="match status" value="1"/>
</dbReference>
<dbReference type="GO" id="GO:0005886">
    <property type="term" value="C:plasma membrane"/>
    <property type="evidence" value="ECO:0007669"/>
    <property type="project" value="UniProtKB-SubCell"/>
</dbReference>
<organism evidence="10 11">
    <name type="scientific">Nonomuraea polychroma</name>
    <dbReference type="NCBI Taxonomy" id="46176"/>
    <lineage>
        <taxon>Bacteria</taxon>
        <taxon>Bacillati</taxon>
        <taxon>Actinomycetota</taxon>
        <taxon>Actinomycetes</taxon>
        <taxon>Streptosporangiales</taxon>
        <taxon>Streptosporangiaceae</taxon>
        <taxon>Nonomuraea</taxon>
    </lineage>
</organism>
<evidence type="ECO:0000256" key="3">
    <source>
        <dbReference type="ARBA" id="ARBA00022475"/>
    </source>
</evidence>
<dbReference type="PROSITE" id="PS50850">
    <property type="entry name" value="MFS"/>
    <property type="match status" value="1"/>
</dbReference>
<feature type="region of interest" description="Disordered" evidence="7">
    <location>
        <begin position="403"/>
        <end position="422"/>
    </location>
</feature>
<dbReference type="PANTHER" id="PTHR23517">
    <property type="entry name" value="RESISTANCE PROTEIN MDTM, PUTATIVE-RELATED-RELATED"/>
    <property type="match status" value="1"/>
</dbReference>
<evidence type="ECO:0000256" key="4">
    <source>
        <dbReference type="ARBA" id="ARBA00022692"/>
    </source>
</evidence>
<feature type="transmembrane region" description="Helical" evidence="8">
    <location>
        <begin position="310"/>
        <end position="336"/>
    </location>
</feature>
<dbReference type="InterPro" id="IPR020846">
    <property type="entry name" value="MFS_dom"/>
</dbReference>
<dbReference type="Proteomes" id="UP000284824">
    <property type="component" value="Unassembled WGS sequence"/>
</dbReference>
<proteinExistence type="predicted"/>
<gene>
    <name evidence="10" type="ORF">EDD27_7888</name>
</gene>